<proteinExistence type="predicted"/>
<dbReference type="Pfam" id="PF01827">
    <property type="entry name" value="FTH"/>
    <property type="match status" value="2"/>
</dbReference>
<evidence type="ECO:0000259" key="1">
    <source>
        <dbReference type="PROSITE" id="PS50181"/>
    </source>
</evidence>
<dbReference type="EMBL" id="GL379912">
    <property type="protein sequence ID" value="EGT34260.1"/>
    <property type="molecule type" value="Genomic_DNA"/>
</dbReference>
<dbReference type="OrthoDB" id="5882080at2759"/>
<evidence type="ECO:0000313" key="2">
    <source>
        <dbReference type="EMBL" id="EGT34260.1"/>
    </source>
</evidence>
<dbReference type="InterPro" id="IPR002900">
    <property type="entry name" value="DUF38/FTH_CAE_spp"/>
</dbReference>
<dbReference type="SMART" id="SM00256">
    <property type="entry name" value="FBOX"/>
    <property type="match status" value="1"/>
</dbReference>
<accession>G0NN64</accession>
<dbReference type="PANTHER" id="PTHR23014:SF1">
    <property type="entry name" value="DUF38 DOMAIN-CONTAINING PROTEIN-RELATED"/>
    <property type="match status" value="1"/>
</dbReference>
<sequence length="495" mass="58584">MPDKVMRRIIGFGGFQDLFKFRKVCQDLRTFIDETCLNVNCTSLSFTFLPNKISLVANFLDREDEEITYRNQENGCQIQNKPFQKLDFIDAFFKDLPLIMKYLPPCLPRLSFKFQYTNDESDKYIPEVQKNLNSVLRSRKTMLPVRKFIMNAFKEDQVLTILPHLDPMFLEEIWILDSEFWLGVDKILEINELTLRKVCHDFRNFIDDKLPDIGLTSVVIMITPRNISIYYDAGQQSNRLLYLKHDEGCLVKHNDMEYLLENEEFVDLFLKELAQFLNHQKSTLDSLRIICGKIKNEEEYQNVFFPILQKIQGILESKKNQLKVRCINFNAFKPAHVLTILPFIDPIPLKGIIISHPNFDISRESENIFDVKELSHLDQWKSAKVLKILYLNLSPDIRDFLHFNRVLVKIHTVSKELFEFLKEKMLCEPTMLTVFEITGYKRFDEEQEYLSAMEQYKTDEADGGVRKWKIQLPHHKKRLEVVYVPKRRHIVFSQS</sequence>
<keyword evidence="3" id="KW-1185">Reference proteome</keyword>
<name>G0NN64_CAEBE</name>
<protein>
    <recommendedName>
        <fullName evidence="1">F-box domain-containing protein</fullName>
    </recommendedName>
</protein>
<dbReference type="HOGENOM" id="CLU_551220_0_0_1"/>
<dbReference type="InParanoid" id="G0NN64"/>
<evidence type="ECO:0000313" key="3">
    <source>
        <dbReference type="Proteomes" id="UP000008068"/>
    </source>
</evidence>
<feature type="domain" description="F-box" evidence="1">
    <location>
        <begin position="1"/>
        <end position="49"/>
    </location>
</feature>
<dbReference type="AlphaFoldDB" id="G0NN64"/>
<dbReference type="PROSITE" id="PS50181">
    <property type="entry name" value="FBOX"/>
    <property type="match status" value="1"/>
</dbReference>
<dbReference type="eggNOG" id="ENOG502TJRS">
    <property type="taxonomic scope" value="Eukaryota"/>
</dbReference>
<dbReference type="Proteomes" id="UP000008068">
    <property type="component" value="Unassembled WGS sequence"/>
</dbReference>
<dbReference type="PANTHER" id="PTHR23014">
    <property type="entry name" value="F-BOX A PROTEIN"/>
    <property type="match status" value="1"/>
</dbReference>
<organism evidence="3">
    <name type="scientific">Caenorhabditis brenneri</name>
    <name type="common">Nematode worm</name>
    <dbReference type="NCBI Taxonomy" id="135651"/>
    <lineage>
        <taxon>Eukaryota</taxon>
        <taxon>Metazoa</taxon>
        <taxon>Ecdysozoa</taxon>
        <taxon>Nematoda</taxon>
        <taxon>Chromadorea</taxon>
        <taxon>Rhabditida</taxon>
        <taxon>Rhabditina</taxon>
        <taxon>Rhabditomorpha</taxon>
        <taxon>Rhabditoidea</taxon>
        <taxon>Rhabditidae</taxon>
        <taxon>Peloderinae</taxon>
        <taxon>Caenorhabditis</taxon>
    </lineage>
</organism>
<reference evidence="3" key="1">
    <citation type="submission" date="2011-07" db="EMBL/GenBank/DDBJ databases">
        <authorList>
            <consortium name="Caenorhabditis brenneri Sequencing and Analysis Consortium"/>
            <person name="Wilson R.K."/>
        </authorList>
    </citation>
    <scope>NUCLEOTIDE SEQUENCE [LARGE SCALE GENOMIC DNA]</scope>
    <source>
        <strain evidence="3">PB2801</strain>
    </source>
</reference>
<gene>
    <name evidence="2" type="ORF">CAEBREN_03050</name>
</gene>
<dbReference type="Pfam" id="PF00646">
    <property type="entry name" value="F-box"/>
    <property type="match status" value="1"/>
</dbReference>
<dbReference type="InterPro" id="IPR001810">
    <property type="entry name" value="F-box_dom"/>
</dbReference>